<dbReference type="Gene3D" id="1.10.8.60">
    <property type="match status" value="1"/>
</dbReference>
<name>A0A834AR80_9CHIR</name>
<evidence type="ECO:0000313" key="4">
    <source>
        <dbReference type="EMBL" id="KAF6115454.1"/>
    </source>
</evidence>
<feature type="domain" description="Spastin/Vps4 C-terminal" evidence="3">
    <location>
        <begin position="42"/>
        <end position="96"/>
    </location>
</feature>
<dbReference type="Proteomes" id="UP000664940">
    <property type="component" value="Unassembled WGS sequence"/>
</dbReference>
<dbReference type="AlphaFoldDB" id="A0A834AR80"/>
<evidence type="ECO:0000259" key="3">
    <source>
        <dbReference type="Pfam" id="PF09336"/>
    </source>
</evidence>
<proteinExistence type="predicted"/>
<organism evidence="4 5">
    <name type="scientific">Phyllostomus discolor</name>
    <name type="common">pale spear-nosed bat</name>
    <dbReference type="NCBI Taxonomy" id="89673"/>
    <lineage>
        <taxon>Eukaryota</taxon>
        <taxon>Metazoa</taxon>
        <taxon>Chordata</taxon>
        <taxon>Craniata</taxon>
        <taxon>Vertebrata</taxon>
        <taxon>Euteleostomi</taxon>
        <taxon>Mammalia</taxon>
        <taxon>Eutheria</taxon>
        <taxon>Laurasiatheria</taxon>
        <taxon>Chiroptera</taxon>
        <taxon>Yangochiroptera</taxon>
        <taxon>Phyllostomidae</taxon>
        <taxon>Phyllostominae</taxon>
        <taxon>Phyllostomus</taxon>
    </lineage>
</organism>
<evidence type="ECO:0000313" key="5">
    <source>
        <dbReference type="Proteomes" id="UP000664940"/>
    </source>
</evidence>
<dbReference type="InterPro" id="IPR015415">
    <property type="entry name" value="Spast_Vps4_C"/>
</dbReference>
<evidence type="ECO:0000256" key="2">
    <source>
        <dbReference type="ARBA" id="ARBA00022840"/>
    </source>
</evidence>
<keyword evidence="1" id="KW-0547">Nucleotide-binding</keyword>
<dbReference type="Pfam" id="PF09336">
    <property type="entry name" value="Vps4_C"/>
    <property type="match status" value="1"/>
</dbReference>
<evidence type="ECO:0000256" key="1">
    <source>
        <dbReference type="ARBA" id="ARBA00022741"/>
    </source>
</evidence>
<dbReference type="EMBL" id="JABVXQ010000004">
    <property type="protein sequence ID" value="KAF6115454.1"/>
    <property type="molecule type" value="Genomic_DNA"/>
</dbReference>
<reference evidence="4 5" key="1">
    <citation type="journal article" date="2020" name="Nature">
        <title>Six reference-quality genomes reveal evolution of bat adaptations.</title>
        <authorList>
            <person name="Jebb D."/>
            <person name="Huang Z."/>
            <person name="Pippel M."/>
            <person name="Hughes G.M."/>
            <person name="Lavrichenko K."/>
            <person name="Devanna P."/>
            <person name="Winkler S."/>
            <person name="Jermiin L.S."/>
            <person name="Skirmuntt E.C."/>
            <person name="Katzourakis A."/>
            <person name="Burkitt-Gray L."/>
            <person name="Ray D.A."/>
            <person name="Sullivan K.A.M."/>
            <person name="Roscito J.G."/>
            <person name="Kirilenko B.M."/>
            <person name="Davalos L.M."/>
            <person name="Corthals A.P."/>
            <person name="Power M.L."/>
            <person name="Jones G."/>
            <person name="Ransome R.D."/>
            <person name="Dechmann D.K.N."/>
            <person name="Locatelli A.G."/>
            <person name="Puechmaille S.J."/>
            <person name="Fedrigo O."/>
            <person name="Jarvis E.D."/>
            <person name="Hiller M."/>
            <person name="Vernes S.C."/>
            <person name="Myers E.W."/>
            <person name="Teeling E.C."/>
        </authorList>
    </citation>
    <scope>NUCLEOTIDE SEQUENCE [LARGE SCALE GENOMIC DNA]</scope>
    <source>
        <strain evidence="4">Bat1K_MPI-CBG_1</strain>
    </source>
</reference>
<accession>A0A834AR80</accession>
<comment type="caution">
    <text evidence="4">The sequence shown here is derived from an EMBL/GenBank/DDBJ whole genome shotgun (WGS) entry which is preliminary data.</text>
</comment>
<keyword evidence="2" id="KW-0067">ATP-binding</keyword>
<sequence>MPGKTFFPYPHNRFKLESSVSLVNVLDHCPPQLTGADLYSLCSDAMTAALKRRVQDLEKGLEPGSSVLLLTMEDLLQAATRLQPSVSEQELLRYKRIQRKFAAS</sequence>
<dbReference type="GO" id="GO:0005524">
    <property type="term" value="F:ATP binding"/>
    <property type="evidence" value="ECO:0007669"/>
    <property type="project" value="UniProtKB-KW"/>
</dbReference>
<protein>
    <submittedName>
        <fullName evidence="4">Peroxisomal biogenesis factor 6</fullName>
    </submittedName>
</protein>
<gene>
    <name evidence="4" type="ORF">HJG60_014816</name>
</gene>